<name>A0ABT7E5S7_9FIRM</name>
<keyword evidence="3" id="KW-1185">Reference proteome</keyword>
<feature type="domain" description="Mor transcription activator" evidence="1">
    <location>
        <begin position="19"/>
        <end position="87"/>
    </location>
</feature>
<dbReference type="EMBL" id="JASKYM010000001">
    <property type="protein sequence ID" value="MDK2562280.1"/>
    <property type="molecule type" value="Genomic_DNA"/>
</dbReference>
<dbReference type="InterPro" id="IPR014875">
    <property type="entry name" value="Mor_transcription_activator"/>
</dbReference>
<protein>
    <submittedName>
        <fullName evidence="2">Mor transcription activator family protein</fullName>
    </submittedName>
</protein>
<dbReference type="InterPro" id="IPR009057">
    <property type="entry name" value="Homeodomain-like_sf"/>
</dbReference>
<gene>
    <name evidence="2" type="ORF">QOZ84_01870</name>
</gene>
<organism evidence="2 3">
    <name type="scientific">Romboutsia sedimentorum</name>
    <dbReference type="NCBI Taxonomy" id="1368474"/>
    <lineage>
        <taxon>Bacteria</taxon>
        <taxon>Bacillati</taxon>
        <taxon>Bacillota</taxon>
        <taxon>Clostridia</taxon>
        <taxon>Peptostreptococcales</taxon>
        <taxon>Peptostreptococcaceae</taxon>
        <taxon>Romboutsia</taxon>
    </lineage>
</organism>
<evidence type="ECO:0000313" key="2">
    <source>
        <dbReference type="EMBL" id="MDK2562280.1"/>
    </source>
</evidence>
<dbReference type="PANTHER" id="PTHR37812">
    <property type="entry name" value="MU-LIKE PROPHAGE FLUMU PROTEIN C"/>
    <property type="match status" value="1"/>
</dbReference>
<dbReference type="Pfam" id="PF08765">
    <property type="entry name" value="Mor"/>
    <property type="match status" value="1"/>
</dbReference>
<dbReference type="PANTHER" id="PTHR37812:SF1">
    <property type="entry name" value="MU-LIKE PROPHAGE FLUMU PROTEIN C"/>
    <property type="match status" value="1"/>
</dbReference>
<dbReference type="Gene3D" id="1.10.10.60">
    <property type="entry name" value="Homeodomain-like"/>
    <property type="match status" value="1"/>
</dbReference>
<dbReference type="InterPro" id="IPR052411">
    <property type="entry name" value="c-mor_Regulatory_Protein"/>
</dbReference>
<reference evidence="2 3" key="1">
    <citation type="submission" date="2023-05" db="EMBL/GenBank/DDBJ databases">
        <title>Rombocin, a short stable natural nisin variant, displays selective antimicrobial activity against Listeria monocytogenes and employs dual mode of action to kill target bacterial strains.</title>
        <authorList>
            <person name="Wambui J."/>
            <person name="Stephan R."/>
            <person name="Kuipers O.P."/>
        </authorList>
    </citation>
    <scope>NUCLEOTIDE SEQUENCE [LARGE SCALE GENOMIC DNA]</scope>
    <source>
        <strain evidence="2 3">RC002</strain>
    </source>
</reference>
<dbReference type="Proteomes" id="UP001301012">
    <property type="component" value="Unassembled WGS sequence"/>
</dbReference>
<evidence type="ECO:0000313" key="3">
    <source>
        <dbReference type="Proteomes" id="UP001301012"/>
    </source>
</evidence>
<accession>A0ABT7E5S7</accession>
<dbReference type="RefSeq" id="WP_284131261.1">
    <property type="nucleotide sequence ID" value="NZ_JASKYM010000001.1"/>
</dbReference>
<proteinExistence type="predicted"/>
<comment type="caution">
    <text evidence="2">The sequence shown here is derived from an EMBL/GenBank/DDBJ whole genome shotgun (WGS) entry which is preliminary data.</text>
</comment>
<sequence>MDLDFRLEDVDEDLIAIIDFMGMNLFIEFCEKFGGERLYFPCKNSILRPSRNRQIEKLYNGYNHKYLAREFGISVTQVKNILKNAKRN</sequence>
<dbReference type="SUPFAM" id="SSF46689">
    <property type="entry name" value="Homeodomain-like"/>
    <property type="match status" value="1"/>
</dbReference>
<evidence type="ECO:0000259" key="1">
    <source>
        <dbReference type="Pfam" id="PF08765"/>
    </source>
</evidence>